<dbReference type="GO" id="GO:0006508">
    <property type="term" value="P:proteolysis"/>
    <property type="evidence" value="ECO:0007669"/>
    <property type="project" value="UniProtKB-KW"/>
</dbReference>
<dbReference type="GO" id="GO:0004190">
    <property type="term" value="F:aspartic-type endopeptidase activity"/>
    <property type="evidence" value="ECO:0007669"/>
    <property type="project" value="InterPro"/>
</dbReference>
<keyword evidence="5 7" id="KW-1133">Transmembrane helix</keyword>
<keyword evidence="6 7" id="KW-0472">Membrane</keyword>
<evidence type="ECO:0000256" key="6">
    <source>
        <dbReference type="ARBA" id="ARBA00023136"/>
    </source>
</evidence>
<keyword evidence="4" id="KW-0378">Hydrolase</keyword>
<proteinExistence type="inferred from homology"/>
<dbReference type="PANTHER" id="PTHR33695:SF1">
    <property type="entry name" value="LIPOPROTEIN SIGNAL PEPTIDASE"/>
    <property type="match status" value="1"/>
</dbReference>
<keyword evidence="3 7" id="KW-0812">Transmembrane</keyword>
<sequence length="158" mass="17228">MVRSSLYRVIGLALAIIAIDQTSKMFALEFLQPGKSVPFIGDVLGFQLVRNNSAAFSIGNGQTWLFTIFSTLAAIAILWFAPRSKSRSWAWTAGLLLGGVCGNLIDRVTREPGFPNGNVIDFLQLPFGFPIFNLADTSIVLAMAIVMVRVLRGHKIGQ</sequence>
<dbReference type="HAMAP" id="MF_00161">
    <property type="entry name" value="LspA"/>
    <property type="match status" value="1"/>
</dbReference>
<dbReference type="PANTHER" id="PTHR33695">
    <property type="entry name" value="LIPOPROTEIN SIGNAL PEPTIDASE"/>
    <property type="match status" value="1"/>
</dbReference>
<keyword evidence="2" id="KW-0645">Protease</keyword>
<organism evidence="8">
    <name type="scientific">freshwater metagenome</name>
    <dbReference type="NCBI Taxonomy" id="449393"/>
    <lineage>
        <taxon>unclassified sequences</taxon>
        <taxon>metagenomes</taxon>
        <taxon>ecological metagenomes</taxon>
    </lineage>
</organism>
<evidence type="ECO:0000256" key="3">
    <source>
        <dbReference type="ARBA" id="ARBA00022692"/>
    </source>
</evidence>
<dbReference type="Pfam" id="PF01252">
    <property type="entry name" value="Peptidase_A8"/>
    <property type="match status" value="1"/>
</dbReference>
<feature type="transmembrane region" description="Helical" evidence="7">
    <location>
        <begin position="88"/>
        <end position="105"/>
    </location>
</feature>
<dbReference type="AlphaFoldDB" id="A0A6J7L2D6"/>
<feature type="transmembrane region" description="Helical" evidence="7">
    <location>
        <begin position="63"/>
        <end position="81"/>
    </location>
</feature>
<dbReference type="NCBIfam" id="TIGR00077">
    <property type="entry name" value="lspA"/>
    <property type="match status" value="1"/>
</dbReference>
<evidence type="ECO:0000256" key="4">
    <source>
        <dbReference type="ARBA" id="ARBA00022801"/>
    </source>
</evidence>
<dbReference type="GO" id="GO:0016020">
    <property type="term" value="C:membrane"/>
    <property type="evidence" value="ECO:0007669"/>
    <property type="project" value="InterPro"/>
</dbReference>
<protein>
    <submittedName>
        <fullName evidence="8">Unannotated protein</fullName>
    </submittedName>
</protein>
<dbReference type="InterPro" id="IPR001872">
    <property type="entry name" value="Peptidase_A8"/>
</dbReference>
<accession>A0A6J7L2D6</accession>
<evidence type="ECO:0000256" key="5">
    <source>
        <dbReference type="ARBA" id="ARBA00022989"/>
    </source>
</evidence>
<evidence type="ECO:0000313" key="8">
    <source>
        <dbReference type="EMBL" id="CAB4959874.1"/>
    </source>
</evidence>
<dbReference type="EMBL" id="CAFBNO010000058">
    <property type="protein sequence ID" value="CAB4959874.1"/>
    <property type="molecule type" value="Genomic_DNA"/>
</dbReference>
<reference evidence="8" key="1">
    <citation type="submission" date="2020-05" db="EMBL/GenBank/DDBJ databases">
        <authorList>
            <person name="Chiriac C."/>
            <person name="Salcher M."/>
            <person name="Ghai R."/>
            <person name="Kavagutti S V."/>
        </authorList>
    </citation>
    <scope>NUCLEOTIDE SEQUENCE</scope>
</reference>
<evidence type="ECO:0000256" key="2">
    <source>
        <dbReference type="ARBA" id="ARBA00022670"/>
    </source>
</evidence>
<keyword evidence="1" id="KW-1003">Cell membrane</keyword>
<gene>
    <name evidence="8" type="ORF">UFOPK3837_00994</name>
</gene>
<name>A0A6J7L2D6_9ZZZZ</name>
<feature type="transmembrane region" description="Helical" evidence="7">
    <location>
        <begin position="125"/>
        <end position="148"/>
    </location>
</feature>
<evidence type="ECO:0000256" key="7">
    <source>
        <dbReference type="SAM" id="Phobius"/>
    </source>
</evidence>
<dbReference type="PRINTS" id="PR00781">
    <property type="entry name" value="LIPOSIGPTASE"/>
</dbReference>
<evidence type="ECO:0000256" key="1">
    <source>
        <dbReference type="ARBA" id="ARBA00022475"/>
    </source>
</evidence>